<protein>
    <submittedName>
        <fullName evidence="1">Uncharacterized protein</fullName>
    </submittedName>
</protein>
<sequence>MRVEKLTAMLHSLDNHPSNGYIYYTEDREEAKEI</sequence>
<accession>A0AAV5K0D0</accession>
<keyword evidence="2" id="KW-1185">Reference proteome</keyword>
<proteinExistence type="predicted"/>
<comment type="caution">
    <text evidence="1">The sequence shown here is derived from an EMBL/GenBank/DDBJ whole genome shotgun (WGS) entry which is preliminary data.</text>
</comment>
<organism evidence="1 2">
    <name type="scientific">Rubroshorea leprosula</name>
    <dbReference type="NCBI Taxonomy" id="152421"/>
    <lineage>
        <taxon>Eukaryota</taxon>
        <taxon>Viridiplantae</taxon>
        <taxon>Streptophyta</taxon>
        <taxon>Embryophyta</taxon>
        <taxon>Tracheophyta</taxon>
        <taxon>Spermatophyta</taxon>
        <taxon>Magnoliopsida</taxon>
        <taxon>eudicotyledons</taxon>
        <taxon>Gunneridae</taxon>
        <taxon>Pentapetalae</taxon>
        <taxon>rosids</taxon>
        <taxon>malvids</taxon>
        <taxon>Malvales</taxon>
        <taxon>Dipterocarpaceae</taxon>
        <taxon>Rubroshorea</taxon>
    </lineage>
</organism>
<evidence type="ECO:0000313" key="1">
    <source>
        <dbReference type="EMBL" id="GKV17297.1"/>
    </source>
</evidence>
<dbReference type="EMBL" id="BPVZ01000047">
    <property type="protein sequence ID" value="GKV17297.1"/>
    <property type="molecule type" value="Genomic_DNA"/>
</dbReference>
<gene>
    <name evidence="1" type="ORF">SLEP1_g27822</name>
</gene>
<name>A0AAV5K0D0_9ROSI</name>
<dbReference type="AlphaFoldDB" id="A0AAV5K0D0"/>
<reference evidence="1 2" key="1">
    <citation type="journal article" date="2021" name="Commun. Biol.">
        <title>The genome of Shorea leprosula (Dipterocarpaceae) highlights the ecological relevance of drought in aseasonal tropical rainforests.</title>
        <authorList>
            <person name="Ng K.K.S."/>
            <person name="Kobayashi M.J."/>
            <person name="Fawcett J.A."/>
            <person name="Hatakeyama M."/>
            <person name="Paape T."/>
            <person name="Ng C.H."/>
            <person name="Ang C.C."/>
            <person name="Tnah L.H."/>
            <person name="Lee C.T."/>
            <person name="Nishiyama T."/>
            <person name="Sese J."/>
            <person name="O'Brien M.J."/>
            <person name="Copetti D."/>
            <person name="Mohd Noor M.I."/>
            <person name="Ong R.C."/>
            <person name="Putra M."/>
            <person name="Sireger I.Z."/>
            <person name="Indrioko S."/>
            <person name="Kosugi Y."/>
            <person name="Izuno A."/>
            <person name="Isagi Y."/>
            <person name="Lee S.L."/>
            <person name="Shimizu K.K."/>
        </authorList>
    </citation>
    <scope>NUCLEOTIDE SEQUENCE [LARGE SCALE GENOMIC DNA]</scope>
    <source>
        <strain evidence="1">214</strain>
    </source>
</reference>
<dbReference type="Proteomes" id="UP001054252">
    <property type="component" value="Unassembled WGS sequence"/>
</dbReference>
<evidence type="ECO:0000313" key="2">
    <source>
        <dbReference type="Proteomes" id="UP001054252"/>
    </source>
</evidence>